<sequence>WKAVPSTWDVFFSLRLPYRAPESPIAAYFWRKRVWFEVTFALTMMEPWEKMLLVLILTIISALFSYTFTYYFPVHLHFVLARAKYYFLGID</sequence>
<dbReference type="Proteomes" id="UP001055072">
    <property type="component" value="Unassembled WGS sequence"/>
</dbReference>
<gene>
    <name evidence="1" type="ORF">BDY19DRAFT_874202</name>
</gene>
<comment type="caution">
    <text evidence="1">The sequence shown here is derived from an EMBL/GenBank/DDBJ whole genome shotgun (WGS) entry which is preliminary data.</text>
</comment>
<evidence type="ECO:0000313" key="1">
    <source>
        <dbReference type="EMBL" id="KAI0084956.1"/>
    </source>
</evidence>
<dbReference type="EMBL" id="MU274936">
    <property type="protein sequence ID" value="KAI0084956.1"/>
    <property type="molecule type" value="Genomic_DNA"/>
</dbReference>
<proteinExistence type="predicted"/>
<feature type="non-terminal residue" evidence="1">
    <location>
        <position position="1"/>
    </location>
</feature>
<name>A0ACB8TSP5_9APHY</name>
<keyword evidence="2" id="KW-1185">Reference proteome</keyword>
<reference evidence="1" key="1">
    <citation type="journal article" date="2021" name="Environ. Microbiol.">
        <title>Gene family expansions and transcriptome signatures uncover fungal adaptations to wood decay.</title>
        <authorList>
            <person name="Hage H."/>
            <person name="Miyauchi S."/>
            <person name="Viragh M."/>
            <person name="Drula E."/>
            <person name="Min B."/>
            <person name="Chaduli D."/>
            <person name="Navarro D."/>
            <person name="Favel A."/>
            <person name="Norest M."/>
            <person name="Lesage-Meessen L."/>
            <person name="Balint B."/>
            <person name="Merenyi Z."/>
            <person name="de Eugenio L."/>
            <person name="Morin E."/>
            <person name="Martinez A.T."/>
            <person name="Baldrian P."/>
            <person name="Stursova M."/>
            <person name="Martinez M.J."/>
            <person name="Novotny C."/>
            <person name="Magnuson J.K."/>
            <person name="Spatafora J.W."/>
            <person name="Maurice S."/>
            <person name="Pangilinan J."/>
            <person name="Andreopoulos W."/>
            <person name="LaButti K."/>
            <person name="Hundley H."/>
            <person name="Na H."/>
            <person name="Kuo A."/>
            <person name="Barry K."/>
            <person name="Lipzen A."/>
            <person name="Henrissat B."/>
            <person name="Riley R."/>
            <person name="Ahrendt S."/>
            <person name="Nagy L.G."/>
            <person name="Grigoriev I.V."/>
            <person name="Martin F."/>
            <person name="Rosso M.N."/>
        </authorList>
    </citation>
    <scope>NUCLEOTIDE SEQUENCE</scope>
    <source>
        <strain evidence="1">CBS 384.51</strain>
    </source>
</reference>
<feature type="non-terminal residue" evidence="1">
    <location>
        <position position="91"/>
    </location>
</feature>
<accession>A0ACB8TSP5</accession>
<protein>
    <submittedName>
        <fullName evidence="1">Uncharacterized protein</fullName>
    </submittedName>
</protein>
<evidence type="ECO:0000313" key="2">
    <source>
        <dbReference type="Proteomes" id="UP001055072"/>
    </source>
</evidence>
<organism evidence="1 2">
    <name type="scientific">Irpex rosettiformis</name>
    <dbReference type="NCBI Taxonomy" id="378272"/>
    <lineage>
        <taxon>Eukaryota</taxon>
        <taxon>Fungi</taxon>
        <taxon>Dikarya</taxon>
        <taxon>Basidiomycota</taxon>
        <taxon>Agaricomycotina</taxon>
        <taxon>Agaricomycetes</taxon>
        <taxon>Polyporales</taxon>
        <taxon>Irpicaceae</taxon>
        <taxon>Irpex</taxon>
    </lineage>
</organism>